<gene>
    <name evidence="1" type="ORF">CTRU02_215122</name>
</gene>
<dbReference type="EMBL" id="VUJX02000013">
    <property type="protein sequence ID" value="KAL0929913.1"/>
    <property type="molecule type" value="Genomic_DNA"/>
</dbReference>
<comment type="caution">
    <text evidence="1">The sequence shown here is derived from an EMBL/GenBank/DDBJ whole genome shotgun (WGS) entry which is preliminary data.</text>
</comment>
<reference evidence="1 2" key="1">
    <citation type="journal article" date="2020" name="Phytopathology">
        <title>Genome Sequence Resources of Colletotrichum truncatum, C. plurivorum, C. musicola, and C. sojae: Four Species Pathogenic to Soybean (Glycine max).</title>
        <authorList>
            <person name="Rogerio F."/>
            <person name="Boufleur T.R."/>
            <person name="Ciampi-Guillardi M."/>
            <person name="Sukno S.A."/>
            <person name="Thon M.R."/>
            <person name="Massola Junior N.S."/>
            <person name="Baroncelli R."/>
        </authorList>
    </citation>
    <scope>NUCLEOTIDE SEQUENCE [LARGE SCALE GENOMIC DNA]</scope>
    <source>
        <strain evidence="1 2">CMES1059</strain>
    </source>
</reference>
<keyword evidence="2" id="KW-1185">Reference proteome</keyword>
<proteinExistence type="predicted"/>
<evidence type="ECO:0000313" key="2">
    <source>
        <dbReference type="Proteomes" id="UP000805649"/>
    </source>
</evidence>
<name>A0ACC3YDI4_COLTU</name>
<accession>A0ACC3YDI4</accession>
<dbReference type="Proteomes" id="UP000805649">
    <property type="component" value="Unassembled WGS sequence"/>
</dbReference>
<protein>
    <submittedName>
        <fullName evidence="1">Uncharacterized protein</fullName>
    </submittedName>
</protein>
<sequence length="353" mass="40413">MRQSLSTSLKSLFFVKAVLVMTFVLIALHSLYLYSELSTTTRINYISPPTSRAPRGGRCLPQYSSGFLQKLDSLKSSCQLPSIQPQWRVTTVTAHFGKLEKHYQNALQTHILHTMLHSTKLEVMCAPVIDNLWNKPAFILSLLLDEMLKRPEERTDWIFWVDRDTLILDECRPASSFLPPVTVDTQSEASKPVQLLVTNDWNGLNNGIFLLRVGHWAIELFSAIVAFRYYRPDVDLPFTEQSAMEILMKEPKFRDAVQVVPQHWFNTYPGSNATTFLSRENEKGLSDYQARRGDFLIHFAGIPGKDKSIDDWVDMLSGMPDVWNADKVQRNVTADIEAFWAKLIPAEIHPQRI</sequence>
<evidence type="ECO:0000313" key="1">
    <source>
        <dbReference type="EMBL" id="KAL0929913.1"/>
    </source>
</evidence>
<organism evidence="1 2">
    <name type="scientific">Colletotrichum truncatum</name>
    <name type="common">Anthracnose fungus</name>
    <name type="synonym">Colletotrichum capsici</name>
    <dbReference type="NCBI Taxonomy" id="5467"/>
    <lineage>
        <taxon>Eukaryota</taxon>
        <taxon>Fungi</taxon>
        <taxon>Dikarya</taxon>
        <taxon>Ascomycota</taxon>
        <taxon>Pezizomycotina</taxon>
        <taxon>Sordariomycetes</taxon>
        <taxon>Hypocreomycetidae</taxon>
        <taxon>Glomerellales</taxon>
        <taxon>Glomerellaceae</taxon>
        <taxon>Colletotrichum</taxon>
        <taxon>Colletotrichum truncatum species complex</taxon>
    </lineage>
</organism>